<feature type="compositionally biased region" description="Basic and acidic residues" evidence="1">
    <location>
        <begin position="1"/>
        <end position="11"/>
    </location>
</feature>
<proteinExistence type="predicted"/>
<gene>
    <name evidence="2" type="ORF">AXG93_215s1120</name>
</gene>
<evidence type="ECO:0000256" key="1">
    <source>
        <dbReference type="SAM" id="MobiDB-lite"/>
    </source>
</evidence>
<organism evidence="2 3">
    <name type="scientific">Marchantia polymorpha subsp. ruderalis</name>
    <dbReference type="NCBI Taxonomy" id="1480154"/>
    <lineage>
        <taxon>Eukaryota</taxon>
        <taxon>Viridiplantae</taxon>
        <taxon>Streptophyta</taxon>
        <taxon>Embryophyta</taxon>
        <taxon>Marchantiophyta</taxon>
        <taxon>Marchantiopsida</taxon>
        <taxon>Marchantiidae</taxon>
        <taxon>Marchantiales</taxon>
        <taxon>Marchantiaceae</taxon>
        <taxon>Marchantia</taxon>
    </lineage>
</organism>
<reference evidence="2" key="1">
    <citation type="submission" date="2016-03" db="EMBL/GenBank/DDBJ databases">
        <title>Mechanisms controlling the formation of the plant cell surface in tip-growing cells are functionally conserved among land plants.</title>
        <authorList>
            <person name="Honkanen S."/>
            <person name="Jones V.A."/>
            <person name="Morieri G."/>
            <person name="Champion C."/>
            <person name="Hetherington A.J."/>
            <person name="Kelly S."/>
            <person name="Saint-Marcoux D."/>
            <person name="Proust H."/>
            <person name="Prescott H."/>
            <person name="Dolan L."/>
        </authorList>
    </citation>
    <scope>NUCLEOTIDE SEQUENCE [LARGE SCALE GENOMIC DNA]</scope>
    <source>
        <tissue evidence="2">Whole gametophyte</tissue>
    </source>
</reference>
<dbReference type="EMBL" id="LVLJ01002098">
    <property type="protein sequence ID" value="OAE26815.1"/>
    <property type="molecule type" value="Genomic_DNA"/>
</dbReference>
<name>A0A176W2X7_MARPO</name>
<feature type="compositionally biased region" description="Polar residues" evidence="1">
    <location>
        <begin position="50"/>
        <end position="61"/>
    </location>
</feature>
<protein>
    <submittedName>
        <fullName evidence="2">Uncharacterized protein</fullName>
    </submittedName>
</protein>
<evidence type="ECO:0000313" key="2">
    <source>
        <dbReference type="EMBL" id="OAE26815.1"/>
    </source>
</evidence>
<feature type="compositionally biased region" description="Gly residues" evidence="1">
    <location>
        <begin position="85"/>
        <end position="94"/>
    </location>
</feature>
<evidence type="ECO:0000313" key="3">
    <source>
        <dbReference type="Proteomes" id="UP000077202"/>
    </source>
</evidence>
<feature type="region of interest" description="Disordered" evidence="1">
    <location>
        <begin position="26"/>
        <end position="97"/>
    </location>
</feature>
<keyword evidence="3" id="KW-1185">Reference proteome</keyword>
<dbReference type="AlphaFoldDB" id="A0A176W2X7"/>
<accession>A0A176W2X7</accession>
<comment type="caution">
    <text evidence="2">The sequence shown here is derived from an EMBL/GenBank/DDBJ whole genome shotgun (WGS) entry which is preliminary data.</text>
</comment>
<sequence>MPTSVAEEHGSPRARNANCIEAVQYKQKSKIQERNNSKSTPELKQAIGGENSQGQSPNIRSPETRAERRLTMQLAASFSRSSARGRGGARGRGAGSRCTLQSDEVLVGRRRRMHEGRDRALVTRKDVGAAGRRLRKEEMRTEEIRREGRRRKCAFAKVELERAQLGDGCGQIVTTAKEERRGEAIDCEREGWKRSTTMYCDRTDDDERFETVETQMVNKANEKHMAGCIAVRSTE</sequence>
<feature type="region of interest" description="Disordered" evidence="1">
    <location>
        <begin position="1"/>
        <end position="20"/>
    </location>
</feature>
<dbReference type="Proteomes" id="UP000077202">
    <property type="component" value="Unassembled WGS sequence"/>
</dbReference>
<feature type="compositionally biased region" description="Low complexity" evidence="1">
    <location>
        <begin position="75"/>
        <end position="84"/>
    </location>
</feature>